<keyword evidence="3" id="KW-0677">Repeat</keyword>
<evidence type="ECO:0000256" key="3">
    <source>
        <dbReference type="ARBA" id="ARBA00022737"/>
    </source>
</evidence>
<comment type="similarity">
    <text evidence="1">Belongs to the peptidase C78 family.</text>
</comment>
<organism evidence="8">
    <name type="scientific">Hydra vulgaris</name>
    <name type="common">Hydra</name>
    <name type="synonym">Hydra attenuata</name>
    <dbReference type="NCBI Taxonomy" id="6087"/>
    <lineage>
        <taxon>Eukaryota</taxon>
        <taxon>Metazoa</taxon>
        <taxon>Cnidaria</taxon>
        <taxon>Hydrozoa</taxon>
        <taxon>Hydroidolina</taxon>
        <taxon>Anthoathecata</taxon>
        <taxon>Aplanulata</taxon>
        <taxon>Hydridae</taxon>
        <taxon>Hydra</taxon>
    </lineage>
</organism>
<feature type="domain" description="UFSP1/2/DUB catalytic" evidence="6">
    <location>
        <begin position="373"/>
        <end position="512"/>
    </location>
</feature>
<evidence type="ECO:0000256" key="5">
    <source>
        <dbReference type="PROSITE-ProRule" id="PRU00221"/>
    </source>
</evidence>
<dbReference type="SUPFAM" id="SSF50978">
    <property type="entry name" value="WD40 repeat-like"/>
    <property type="match status" value="1"/>
</dbReference>
<accession>T2M7Y1</accession>
<keyword evidence="4" id="KW-0378">Hydrolase</keyword>
<dbReference type="PANTHER" id="PTHR48153">
    <property type="entry name" value="UFM1-SPECIFIC PROTEASE 2"/>
    <property type="match status" value="1"/>
</dbReference>
<dbReference type="InterPro" id="IPR049546">
    <property type="entry name" value="WDR54_beta_prop"/>
</dbReference>
<evidence type="ECO:0000259" key="6">
    <source>
        <dbReference type="Pfam" id="PF07910"/>
    </source>
</evidence>
<evidence type="ECO:0000256" key="1">
    <source>
        <dbReference type="ARBA" id="ARBA00008552"/>
    </source>
</evidence>
<evidence type="ECO:0000256" key="4">
    <source>
        <dbReference type="ARBA" id="ARBA00022801"/>
    </source>
</evidence>
<dbReference type="PROSITE" id="PS50294">
    <property type="entry name" value="WD_REPEATS_REGION"/>
    <property type="match status" value="1"/>
</dbReference>
<dbReference type="InterPro" id="IPR012462">
    <property type="entry name" value="UFSP1/2_DUB_cat"/>
</dbReference>
<keyword evidence="2 5" id="KW-0853">WD repeat</keyword>
<dbReference type="SMART" id="SM00320">
    <property type="entry name" value="WD40"/>
    <property type="match status" value="1"/>
</dbReference>
<dbReference type="PROSITE" id="PS50082">
    <property type="entry name" value="WD_REPEATS_2"/>
    <property type="match status" value="1"/>
</dbReference>
<sequence length="512" mass="58231">FPCSSIRLWKTMVIGGYGSGHIRIFNAVTGKIIAEITAHAKWINAIDVAEDSGLLLSSSEDSFIRVWDLNKMVQIDQILVENSQITGARFIDNSGDTFGLTAFDSNQIKHIKMSKKYCQQCPVCNEFTDNLIIHVNSHFEKETFDNKSQVLRNKSELPIISENNVLTILKCTDKQSLISKNKNKGSDEEQRQKAQTAQKDLLIPQSIEDTLLAAQTAQEDFLLAQALQEEEKNDILNKCDSDFLIALNLQNHEDTVHEKTTLEAESASIFNKYKNDFLLASELQSYENIVNEKEDFKKLQAMYGMNSSSGFMKQFDARVRKDVGKYITVSDYYKKKSDMLSSLMEGKDNLETSTKGIIDALKNQYMYGVVGVKTFKLCCNVTHFGISIADRGWGCGYRNIQMLISSLFEHDQYKLKETMPDIPSIPKIQALIEKAWSEGYDPTGKEQLDGKLQGTRKWIGTTEVCALLRSLKLKAQIVDFHKPNENLHVLMMEWICDYFQNGLKLPLYLQHQ</sequence>
<feature type="domain" description="WD repeat-containing protein 54 beta-propeller" evidence="7">
    <location>
        <begin position="2"/>
        <end position="110"/>
    </location>
</feature>
<proteinExistence type="evidence at transcript level"/>
<dbReference type="Pfam" id="PF21031">
    <property type="entry name" value="WDR54"/>
    <property type="match status" value="1"/>
</dbReference>
<feature type="non-terminal residue" evidence="8">
    <location>
        <position position="512"/>
    </location>
</feature>
<evidence type="ECO:0000256" key="2">
    <source>
        <dbReference type="ARBA" id="ARBA00022574"/>
    </source>
</evidence>
<dbReference type="OrthoDB" id="288987at2759"/>
<dbReference type="InterPro" id="IPR001680">
    <property type="entry name" value="WD40_rpt"/>
</dbReference>
<dbReference type="AlphaFoldDB" id="T2M7Y1"/>
<dbReference type="GO" id="GO:0071567">
    <property type="term" value="F:deUFMylase activity"/>
    <property type="evidence" value="ECO:0007669"/>
    <property type="project" value="UniProtKB-ARBA"/>
</dbReference>
<gene>
    <name evidence="8" type="primary">ZUFSP</name>
</gene>
<dbReference type="EMBL" id="HAAD01001992">
    <property type="protein sequence ID" value="CDG68224.1"/>
    <property type="molecule type" value="mRNA"/>
</dbReference>
<feature type="non-terminal residue" evidence="8">
    <location>
        <position position="1"/>
    </location>
</feature>
<name>T2M7Y1_HYDVU</name>
<dbReference type="InterPro" id="IPR015943">
    <property type="entry name" value="WD40/YVTN_repeat-like_dom_sf"/>
</dbReference>
<evidence type="ECO:0000313" key="8">
    <source>
        <dbReference type="EMBL" id="CDG68224.1"/>
    </source>
</evidence>
<dbReference type="InterPro" id="IPR019775">
    <property type="entry name" value="WD40_repeat_CS"/>
</dbReference>
<dbReference type="PROSITE" id="PS00678">
    <property type="entry name" value="WD_REPEATS_1"/>
    <property type="match status" value="1"/>
</dbReference>
<feature type="repeat" description="WD" evidence="5">
    <location>
        <begin position="36"/>
        <end position="77"/>
    </location>
</feature>
<dbReference type="Pfam" id="PF07910">
    <property type="entry name" value="Peptidase_C78"/>
    <property type="match status" value="1"/>
</dbReference>
<dbReference type="Gene3D" id="2.130.10.10">
    <property type="entry name" value="YVTN repeat-like/Quinoprotein amine dehydrogenase"/>
    <property type="match status" value="1"/>
</dbReference>
<dbReference type="PANTHER" id="PTHR48153:SF4">
    <property type="entry name" value="UBIQUITIN CARBOXYL-TERMINAL HYDROLASE MUG105"/>
    <property type="match status" value="1"/>
</dbReference>
<dbReference type="InterPro" id="IPR036322">
    <property type="entry name" value="WD40_repeat_dom_sf"/>
</dbReference>
<dbReference type="Gene3D" id="3.90.70.130">
    <property type="match status" value="1"/>
</dbReference>
<protein>
    <submittedName>
        <fullName evidence="8">Zinc finger with UFM1-specific peptidase domain protein</fullName>
    </submittedName>
</protein>
<evidence type="ECO:0000259" key="7">
    <source>
        <dbReference type="Pfam" id="PF21031"/>
    </source>
</evidence>
<reference evidence="8" key="1">
    <citation type="journal article" date="2013" name="Genome Biol. Evol.">
        <title>Punctuated emergences of genetic and phenotypic innovations in eumetazoan, bilaterian, euteleostome, and hominidae ancestors.</title>
        <authorList>
            <person name="Wenger Y."/>
            <person name="Galliot B."/>
        </authorList>
    </citation>
    <scope>NUCLEOTIDE SEQUENCE</scope>
    <source>
        <tissue evidence="8">Whole animals</tissue>
    </source>
</reference>